<reference evidence="1 2" key="1">
    <citation type="submission" date="2019-05" db="EMBL/GenBank/DDBJ databases">
        <title>Emergence of the Ug99 lineage of the wheat stem rust pathogen through somatic hybridization.</title>
        <authorList>
            <person name="Li F."/>
            <person name="Upadhyaya N.M."/>
            <person name="Sperschneider J."/>
            <person name="Matny O."/>
            <person name="Nguyen-Phuc H."/>
            <person name="Mago R."/>
            <person name="Raley C."/>
            <person name="Miller M.E."/>
            <person name="Silverstein K.A.T."/>
            <person name="Henningsen E."/>
            <person name="Hirsch C.D."/>
            <person name="Visser B."/>
            <person name="Pretorius Z.A."/>
            <person name="Steffenson B.J."/>
            <person name="Schwessinger B."/>
            <person name="Dodds P.N."/>
            <person name="Figueroa M."/>
        </authorList>
    </citation>
    <scope>NUCLEOTIDE SEQUENCE [LARGE SCALE GENOMIC DNA]</scope>
    <source>
        <strain evidence="1">21-0</strain>
    </source>
</reference>
<dbReference type="OrthoDB" id="10383712at2759"/>
<sequence>MLYDSQPTLAHHQPAPSLGIRVSSEVSAVQHPCSPAIKAMGAMPDPTNHGGDAGRGPRLVHKCQDDDQSLAEASAANLDCFKFGARNESIILPPEYLSDYKLLRQNGNSGPLVDVSLLCSVQEALTSHLNKAIHTSNEQMVWSWPFECEFSLICDE</sequence>
<name>A0A5B0Q602_PUCGR</name>
<proteinExistence type="predicted"/>
<protein>
    <submittedName>
        <fullName evidence="1">Uncharacterized protein</fullName>
    </submittedName>
</protein>
<dbReference type="AlphaFoldDB" id="A0A5B0Q602"/>
<keyword evidence="2" id="KW-1185">Reference proteome</keyword>
<gene>
    <name evidence="1" type="ORF">PGT21_020551</name>
</gene>
<organism evidence="1 2">
    <name type="scientific">Puccinia graminis f. sp. tritici</name>
    <dbReference type="NCBI Taxonomy" id="56615"/>
    <lineage>
        <taxon>Eukaryota</taxon>
        <taxon>Fungi</taxon>
        <taxon>Dikarya</taxon>
        <taxon>Basidiomycota</taxon>
        <taxon>Pucciniomycotina</taxon>
        <taxon>Pucciniomycetes</taxon>
        <taxon>Pucciniales</taxon>
        <taxon>Pucciniaceae</taxon>
        <taxon>Puccinia</taxon>
    </lineage>
</organism>
<evidence type="ECO:0000313" key="1">
    <source>
        <dbReference type="EMBL" id="KAA1108666.1"/>
    </source>
</evidence>
<dbReference type="Proteomes" id="UP000324748">
    <property type="component" value="Unassembled WGS sequence"/>
</dbReference>
<dbReference type="EMBL" id="VSWC01000028">
    <property type="protein sequence ID" value="KAA1108666.1"/>
    <property type="molecule type" value="Genomic_DNA"/>
</dbReference>
<comment type="caution">
    <text evidence="1">The sequence shown here is derived from an EMBL/GenBank/DDBJ whole genome shotgun (WGS) entry which is preliminary data.</text>
</comment>
<evidence type="ECO:0000313" key="2">
    <source>
        <dbReference type="Proteomes" id="UP000324748"/>
    </source>
</evidence>
<accession>A0A5B0Q602</accession>